<accession>A0A098PVA7</accession>
<evidence type="ECO:0000256" key="1">
    <source>
        <dbReference type="SAM" id="Phobius"/>
    </source>
</evidence>
<name>A0A098PVA7_9XANT</name>
<gene>
    <name evidence="2" type="ORF">GW15_0219595</name>
</gene>
<dbReference type="InterPro" id="IPR057886">
    <property type="entry name" value="Inovirus_capsid"/>
</dbReference>
<dbReference type="HOGENOM" id="CLU_218080_0_0_6"/>
<keyword evidence="1" id="KW-0472">Membrane</keyword>
<keyword evidence="1" id="KW-0812">Transmembrane</keyword>
<dbReference type="EMBL" id="JPHD02000122">
    <property type="protein sequence ID" value="KGE50656.1"/>
    <property type="molecule type" value="Genomic_DNA"/>
</dbReference>
<sequence length="42" mass="4096">MDKILSGLSAGDAVAAVVGAASLIALVGFTKWGAKKVAGFFG</sequence>
<reference evidence="2 3" key="1">
    <citation type="submission" date="2014-09" db="EMBL/GenBank/DDBJ databases">
        <title>A draft genome sequence for Xanthomonas axonopodis pv. vasculorum NCPPB 900.</title>
        <authorList>
            <person name="Harrison J."/>
            <person name="Studholme D.J."/>
        </authorList>
    </citation>
    <scope>NUCLEOTIDE SEQUENCE [LARGE SCALE GENOMIC DNA]</scope>
    <source>
        <strain evidence="2 3">NCPPB 900</strain>
    </source>
</reference>
<organism evidence="2 3">
    <name type="scientific">Xanthomonas axonopodis pv. vasculorum</name>
    <dbReference type="NCBI Taxonomy" id="325777"/>
    <lineage>
        <taxon>Bacteria</taxon>
        <taxon>Pseudomonadati</taxon>
        <taxon>Pseudomonadota</taxon>
        <taxon>Gammaproteobacteria</taxon>
        <taxon>Lysobacterales</taxon>
        <taxon>Lysobacteraceae</taxon>
        <taxon>Xanthomonas</taxon>
    </lineage>
</organism>
<dbReference type="AlphaFoldDB" id="A0A098PVA7"/>
<evidence type="ECO:0000313" key="2">
    <source>
        <dbReference type="EMBL" id="KGE50656.1"/>
    </source>
</evidence>
<protein>
    <submittedName>
        <fullName evidence="2">Capsid protein</fullName>
    </submittedName>
</protein>
<dbReference type="Proteomes" id="UP000028012">
    <property type="component" value="Unassembled WGS sequence"/>
</dbReference>
<dbReference type="Pfam" id="PF25631">
    <property type="entry name" value="Inovirus_capsid"/>
    <property type="match status" value="1"/>
</dbReference>
<evidence type="ECO:0000313" key="3">
    <source>
        <dbReference type="Proteomes" id="UP000028012"/>
    </source>
</evidence>
<feature type="transmembrane region" description="Helical" evidence="1">
    <location>
        <begin position="13"/>
        <end position="34"/>
    </location>
</feature>
<comment type="caution">
    <text evidence="2">The sequence shown here is derived from an EMBL/GenBank/DDBJ whole genome shotgun (WGS) entry which is preliminary data.</text>
</comment>
<dbReference type="RefSeq" id="WP_042824245.1">
    <property type="nucleotide sequence ID" value="NZ_CP150835.1"/>
</dbReference>
<dbReference type="STRING" id="325777.GW15_0219595"/>
<proteinExistence type="predicted"/>
<keyword evidence="1" id="KW-1133">Transmembrane helix</keyword>